<accession>A0AAI8Z2G6</accession>
<dbReference type="EMBL" id="CAVMBE010000045">
    <property type="protein sequence ID" value="CAK4031181.1"/>
    <property type="molecule type" value="Genomic_DNA"/>
</dbReference>
<evidence type="ECO:0000313" key="2">
    <source>
        <dbReference type="EMBL" id="CAK4031181.1"/>
    </source>
</evidence>
<evidence type="ECO:0000313" key="3">
    <source>
        <dbReference type="Proteomes" id="UP001296104"/>
    </source>
</evidence>
<feature type="compositionally biased region" description="Polar residues" evidence="1">
    <location>
        <begin position="316"/>
        <end position="337"/>
    </location>
</feature>
<keyword evidence="3" id="KW-1185">Reference proteome</keyword>
<feature type="compositionally biased region" description="Low complexity" evidence="1">
    <location>
        <begin position="215"/>
        <end position="232"/>
    </location>
</feature>
<sequence length="467" mass="52034">MALHRGIQSAIFYYLACTPCAEIRYKKRRKQEAKQSRRERQLLEEENPNHYRHPSPSSTNPHWQVDIALGPTLTVRGKRRTNGGDGSRGRKASRYTNNDSAEPSSVDLAGQNSVDGRNDSNWNTRPYQREDEELWGSTTNFAGSIYGDSLRRPPKAYTKGSHQFRNPEVNAMHPATVTTVSSREEAMWMMQPPPVAEVMSGKKRAPRSRSDSGASRLNSSSVPSSRQLSSRLTQHRAPSTPMSRECSSQASNGSTGQRHDRSATTSERDFAISPIQTEPRVRRKPPPIQIVHDDSKESLVTAVRLPSIAPSEAAGNPQQATRTAPRPQLSTIASDNSVPDGLRPGSRTPPRSSKENSHPGSADDFLRDKDGSLPPRAAVVSSGAPIKFELAPRSINGKVIRTTTAPDVREGVGIRYGGHHKYHDSEDDFLSIRPELIDSWYTPDFELPKWVHEHTKREVKQRWSMDL</sequence>
<feature type="region of interest" description="Disordered" evidence="1">
    <location>
        <begin position="28"/>
        <end position="135"/>
    </location>
</feature>
<protein>
    <submittedName>
        <fullName evidence="2">Uncharacterized protein</fullName>
    </submittedName>
</protein>
<dbReference type="AlphaFoldDB" id="A0AAI8Z2G6"/>
<feature type="region of interest" description="Disordered" evidence="1">
    <location>
        <begin position="194"/>
        <end position="376"/>
    </location>
</feature>
<comment type="caution">
    <text evidence="2">The sequence shown here is derived from an EMBL/GenBank/DDBJ whole genome shotgun (WGS) entry which is preliminary data.</text>
</comment>
<feature type="compositionally biased region" description="Basic and acidic residues" evidence="1">
    <location>
        <begin position="32"/>
        <end position="49"/>
    </location>
</feature>
<evidence type="ECO:0000256" key="1">
    <source>
        <dbReference type="SAM" id="MobiDB-lite"/>
    </source>
</evidence>
<feature type="compositionally biased region" description="Polar residues" evidence="1">
    <location>
        <begin position="110"/>
        <end position="126"/>
    </location>
</feature>
<name>A0AAI8Z2G6_9PEZI</name>
<feature type="compositionally biased region" description="Polar residues" evidence="1">
    <location>
        <begin position="94"/>
        <end position="103"/>
    </location>
</feature>
<organism evidence="2 3">
    <name type="scientific">Lecanosticta acicola</name>
    <dbReference type="NCBI Taxonomy" id="111012"/>
    <lineage>
        <taxon>Eukaryota</taxon>
        <taxon>Fungi</taxon>
        <taxon>Dikarya</taxon>
        <taxon>Ascomycota</taxon>
        <taxon>Pezizomycotina</taxon>
        <taxon>Dothideomycetes</taxon>
        <taxon>Dothideomycetidae</taxon>
        <taxon>Mycosphaerellales</taxon>
        <taxon>Mycosphaerellaceae</taxon>
        <taxon>Lecanosticta</taxon>
    </lineage>
</organism>
<dbReference type="Proteomes" id="UP001296104">
    <property type="component" value="Unassembled WGS sequence"/>
</dbReference>
<proteinExistence type="predicted"/>
<feature type="compositionally biased region" description="Basic and acidic residues" evidence="1">
    <location>
        <begin position="257"/>
        <end position="270"/>
    </location>
</feature>
<feature type="compositionally biased region" description="Polar residues" evidence="1">
    <location>
        <begin position="236"/>
        <end position="256"/>
    </location>
</feature>
<reference evidence="2" key="1">
    <citation type="submission" date="2023-11" db="EMBL/GenBank/DDBJ databases">
        <authorList>
            <person name="Alioto T."/>
            <person name="Alioto T."/>
            <person name="Gomez Garrido J."/>
        </authorList>
    </citation>
    <scope>NUCLEOTIDE SEQUENCE</scope>
</reference>
<gene>
    <name evidence="2" type="ORF">LECACI_7A006339</name>
</gene>